<evidence type="ECO:0000313" key="2">
    <source>
        <dbReference type="EMBL" id="PKM87090.1"/>
    </source>
</evidence>
<dbReference type="EMBL" id="PHAH01000056">
    <property type="protein sequence ID" value="PKM87090.1"/>
    <property type="molecule type" value="Genomic_DNA"/>
</dbReference>
<gene>
    <name evidence="2" type="ORF">CVU83_03400</name>
</gene>
<dbReference type="AlphaFoldDB" id="A0A2N2DX85"/>
<dbReference type="Proteomes" id="UP000233325">
    <property type="component" value="Unassembled WGS sequence"/>
</dbReference>
<keyword evidence="1" id="KW-0812">Transmembrane</keyword>
<keyword evidence="1" id="KW-0472">Membrane</keyword>
<proteinExistence type="predicted"/>
<feature type="transmembrane region" description="Helical" evidence="1">
    <location>
        <begin position="12"/>
        <end position="39"/>
    </location>
</feature>
<name>A0A2N2DX85_9BACT</name>
<protein>
    <recommendedName>
        <fullName evidence="4">Type 4 fimbrial biogenesis protein PilX N-terminal domain-containing protein</fullName>
    </recommendedName>
</protein>
<reference evidence="2 3" key="1">
    <citation type="journal article" date="2017" name="ISME J.">
        <title>Potential for microbial H2 and metal transformations associated with novel bacteria and archaea in deep terrestrial subsurface sediments.</title>
        <authorList>
            <person name="Hernsdorf A.W."/>
            <person name="Amano Y."/>
            <person name="Miyakawa K."/>
            <person name="Ise K."/>
            <person name="Suzuki Y."/>
            <person name="Anantharaman K."/>
            <person name="Probst A."/>
            <person name="Burstein D."/>
            <person name="Thomas B.C."/>
            <person name="Banfield J.F."/>
        </authorList>
    </citation>
    <scope>NUCLEOTIDE SEQUENCE [LARGE SCALE GENOMIC DNA]</scope>
    <source>
        <strain evidence="2">HGW-Falkowbacteria-2</strain>
    </source>
</reference>
<sequence length="124" mass="13728">MKYFKKYNQKGSAVLLTLFILSGIMLIVFGGASVVIAGLKMGGIQSQSTRAYFAAEAGAERLLYDFRKTTMYETTDLEGTENVYGTTTLSIGSSYIINYDHFAPIIFTSIGSYQNTKRSVELNF</sequence>
<evidence type="ECO:0000256" key="1">
    <source>
        <dbReference type="SAM" id="Phobius"/>
    </source>
</evidence>
<accession>A0A2N2DX85</accession>
<organism evidence="2 3">
    <name type="scientific">Candidatus Falkowbacteria bacterium HGW-Falkowbacteria-2</name>
    <dbReference type="NCBI Taxonomy" id="2013769"/>
    <lineage>
        <taxon>Bacteria</taxon>
        <taxon>Candidatus Falkowiibacteriota</taxon>
    </lineage>
</organism>
<keyword evidence="1" id="KW-1133">Transmembrane helix</keyword>
<evidence type="ECO:0000313" key="3">
    <source>
        <dbReference type="Proteomes" id="UP000233325"/>
    </source>
</evidence>
<comment type="caution">
    <text evidence="2">The sequence shown here is derived from an EMBL/GenBank/DDBJ whole genome shotgun (WGS) entry which is preliminary data.</text>
</comment>
<evidence type="ECO:0008006" key="4">
    <source>
        <dbReference type="Google" id="ProtNLM"/>
    </source>
</evidence>